<dbReference type="SMART" id="SM00220">
    <property type="entry name" value="S_TKc"/>
    <property type="match status" value="1"/>
</dbReference>
<dbReference type="GO" id="GO:0005524">
    <property type="term" value="F:ATP binding"/>
    <property type="evidence" value="ECO:0007669"/>
    <property type="project" value="UniProtKB-UniRule"/>
</dbReference>
<dbReference type="InterPro" id="IPR002048">
    <property type="entry name" value="EF_hand_dom"/>
</dbReference>
<dbReference type="PROSITE" id="PS50011">
    <property type="entry name" value="PROTEIN_KINASE_DOM"/>
    <property type="match status" value="1"/>
</dbReference>
<keyword evidence="6 16" id="KW-0418">Kinase</keyword>
<evidence type="ECO:0000256" key="4">
    <source>
        <dbReference type="ARBA" id="ARBA00022723"/>
    </source>
</evidence>
<evidence type="ECO:0000256" key="2">
    <source>
        <dbReference type="ARBA" id="ARBA00022527"/>
    </source>
</evidence>
<dbReference type="InterPro" id="IPR008271">
    <property type="entry name" value="Ser/Thr_kinase_AS"/>
</dbReference>
<name>A0A411H927_9CHLO</name>
<evidence type="ECO:0000256" key="3">
    <source>
        <dbReference type="ARBA" id="ARBA00022679"/>
    </source>
</evidence>
<dbReference type="PROSITE" id="PS00107">
    <property type="entry name" value="PROTEIN_KINASE_ATP"/>
    <property type="match status" value="1"/>
</dbReference>
<dbReference type="EMBL" id="MH328241">
    <property type="protein sequence ID" value="QBB20012.1"/>
    <property type="molecule type" value="mRNA"/>
</dbReference>
<feature type="domain" description="EF-hand" evidence="15">
    <location>
        <begin position="364"/>
        <end position="399"/>
    </location>
</feature>
<keyword evidence="2" id="KW-0723">Serine/threonine-protein kinase</keyword>
<dbReference type="SMART" id="SM00054">
    <property type="entry name" value="EFh"/>
    <property type="match status" value="4"/>
</dbReference>
<dbReference type="InterPro" id="IPR018247">
    <property type="entry name" value="EF_Hand_1_Ca_BS"/>
</dbReference>
<proteinExistence type="evidence at transcript level"/>
<reference evidence="16" key="1">
    <citation type="submission" date="2018-05" db="EMBL/GenBank/DDBJ databases">
        <authorList>
            <person name="Lee H.-G."/>
            <person name="Oh H.-M."/>
            <person name="Lee J.-W."/>
        </authorList>
    </citation>
    <scope>NUCLEOTIDE SEQUENCE</scope>
    <source>
        <strain evidence="16">YC001</strain>
    </source>
</reference>
<dbReference type="InterPro" id="IPR050205">
    <property type="entry name" value="CDPK_Ser/Thr_kinases"/>
</dbReference>
<dbReference type="PROSITE" id="PS00018">
    <property type="entry name" value="EF_HAND_1"/>
    <property type="match status" value="4"/>
</dbReference>
<evidence type="ECO:0000256" key="9">
    <source>
        <dbReference type="ARBA" id="ARBA00024334"/>
    </source>
</evidence>
<dbReference type="FunFam" id="1.10.238.10:FF:000050">
    <property type="entry name" value="Calcium-dependent protein kinase 7"/>
    <property type="match status" value="1"/>
</dbReference>
<dbReference type="Gene3D" id="3.30.200.20">
    <property type="entry name" value="Phosphorylase Kinase, domain 1"/>
    <property type="match status" value="1"/>
</dbReference>
<dbReference type="InterPro" id="IPR000719">
    <property type="entry name" value="Prot_kinase_dom"/>
</dbReference>
<sequence length="537" mass="59606">MGSCLSTSKHSDPAAAKPSPVGKPPATSGKATETKKKTPELAKGAPDGTVLGKPTQDVKTLYDFGKQLGKGQFGTTRLVTDKRTGEILACKSISKRKLLTPEDVQDVQREVQIMHHLAGHPNVVKMRGAYEDKHHVHIVMEVCQGGELFDRIVERGKYTERDAAAAIRTIVQVVQHCHNMNVIHRDLKPENFLLTDKTDGALLKATDFGLSVFFKENQMFKDIVGSAYYVAPEVLRRYYSKEADIWSCGVILYILLSGMPPFYGDNEQQIFDAVLRNKIDFEEADPWPRVSAPAKDCVRRMLVRDPAKRATAAEVLAHDWIRENGVAGDKEIEPEVLTRIRGFAAMNRLKKEALKVIAGNLPVDEIVGLKEMFHAMDKDGSGTITVDEMRDGLMAKGGLIPESELQRIMENADVNGDGKVDYEEFLAATMHLGKLEREENLYKAFQFFDKDGSGYITVDELQTALRDHGDAAQVAAHIQDILRDVDKDSDGKIDYEEFCTMMRAGNDEVLKAASTLKHGIMGLKQPRYTASPRASTA</sequence>
<dbReference type="FunFam" id="1.10.510.10:FF:000178">
    <property type="entry name" value="Calcium-dependent protein kinase 5"/>
    <property type="match status" value="1"/>
</dbReference>
<evidence type="ECO:0000256" key="13">
    <source>
        <dbReference type="SAM" id="MobiDB-lite"/>
    </source>
</evidence>
<evidence type="ECO:0000256" key="1">
    <source>
        <dbReference type="ARBA" id="ARBA00012513"/>
    </source>
</evidence>
<keyword evidence="3" id="KW-0808">Transferase</keyword>
<evidence type="ECO:0000256" key="7">
    <source>
        <dbReference type="ARBA" id="ARBA00022837"/>
    </source>
</evidence>
<dbReference type="FunFam" id="3.30.200.20:FF:000004">
    <property type="entry name" value="Calcium-dependent protein kinase 1"/>
    <property type="match status" value="1"/>
</dbReference>
<keyword evidence="4" id="KW-0479">Metal-binding</keyword>
<protein>
    <recommendedName>
        <fullName evidence="1">non-specific serine/threonine protein kinase</fullName>
        <ecNumber evidence="1">2.7.11.1</ecNumber>
    </recommendedName>
</protein>
<evidence type="ECO:0000256" key="12">
    <source>
        <dbReference type="PROSITE-ProRule" id="PRU10141"/>
    </source>
</evidence>
<evidence type="ECO:0000313" key="16">
    <source>
        <dbReference type="EMBL" id="QBB20012.1"/>
    </source>
</evidence>
<dbReference type="InterPro" id="IPR011992">
    <property type="entry name" value="EF-hand-dom_pair"/>
</dbReference>
<dbReference type="Pfam" id="PF13499">
    <property type="entry name" value="EF-hand_7"/>
    <property type="match status" value="2"/>
</dbReference>
<dbReference type="Pfam" id="PF00069">
    <property type="entry name" value="Pkinase"/>
    <property type="match status" value="1"/>
</dbReference>
<dbReference type="PROSITE" id="PS00108">
    <property type="entry name" value="PROTEIN_KINASE_ST"/>
    <property type="match status" value="1"/>
</dbReference>
<dbReference type="CDD" id="cd00051">
    <property type="entry name" value="EFh"/>
    <property type="match status" value="2"/>
</dbReference>
<evidence type="ECO:0000259" key="14">
    <source>
        <dbReference type="PROSITE" id="PS50011"/>
    </source>
</evidence>
<evidence type="ECO:0000256" key="8">
    <source>
        <dbReference type="ARBA" id="ARBA00022840"/>
    </source>
</evidence>
<dbReference type="InterPro" id="IPR011009">
    <property type="entry name" value="Kinase-like_dom_sf"/>
</dbReference>
<dbReference type="GO" id="GO:0004674">
    <property type="term" value="F:protein serine/threonine kinase activity"/>
    <property type="evidence" value="ECO:0007669"/>
    <property type="project" value="UniProtKB-KW"/>
</dbReference>
<dbReference type="SUPFAM" id="SSF47473">
    <property type="entry name" value="EF-hand"/>
    <property type="match status" value="1"/>
</dbReference>
<keyword evidence="8 12" id="KW-0067">ATP-binding</keyword>
<evidence type="ECO:0000256" key="5">
    <source>
        <dbReference type="ARBA" id="ARBA00022741"/>
    </source>
</evidence>
<dbReference type="GO" id="GO:0005509">
    <property type="term" value="F:calcium ion binding"/>
    <property type="evidence" value="ECO:0007669"/>
    <property type="project" value="InterPro"/>
</dbReference>
<feature type="domain" description="Protein kinase" evidence="14">
    <location>
        <begin position="62"/>
        <end position="321"/>
    </location>
</feature>
<dbReference type="PROSITE" id="PS50222">
    <property type="entry name" value="EF_HAND_2"/>
    <property type="match status" value="4"/>
</dbReference>
<feature type="binding site" evidence="12">
    <location>
        <position position="91"/>
    </location>
    <ligand>
        <name>ATP</name>
        <dbReference type="ChEBI" id="CHEBI:30616"/>
    </ligand>
</feature>
<feature type="domain" description="EF-hand" evidence="15">
    <location>
        <begin position="473"/>
        <end position="508"/>
    </location>
</feature>
<evidence type="ECO:0000256" key="6">
    <source>
        <dbReference type="ARBA" id="ARBA00022777"/>
    </source>
</evidence>
<feature type="domain" description="EF-hand" evidence="15">
    <location>
        <begin position="400"/>
        <end position="435"/>
    </location>
</feature>
<dbReference type="Gene3D" id="1.10.238.10">
    <property type="entry name" value="EF-hand"/>
    <property type="match status" value="2"/>
</dbReference>
<evidence type="ECO:0000256" key="10">
    <source>
        <dbReference type="ARBA" id="ARBA00047899"/>
    </source>
</evidence>
<comment type="similarity">
    <text evidence="9">Belongs to the protein kinase superfamily. Ser/Thr protein kinase family. CDPK subfamily.</text>
</comment>
<feature type="domain" description="EF-hand" evidence="15">
    <location>
        <begin position="436"/>
        <end position="471"/>
    </location>
</feature>
<accession>A0A411H927</accession>
<keyword evidence="5 12" id="KW-0547">Nucleotide-binding</keyword>
<gene>
    <name evidence="16" type="primary">CDPK2</name>
</gene>
<organism evidence="16">
    <name type="scientific">Ettlia sp. YC001</name>
    <dbReference type="NCBI Taxonomy" id="1191503"/>
    <lineage>
        <taxon>Eukaryota</taxon>
        <taxon>Viridiplantae</taxon>
        <taxon>Chlorophyta</taxon>
        <taxon>core chlorophytes</taxon>
        <taxon>Chlorophyceae</taxon>
        <taxon>CS clade</taxon>
        <taxon>Chlamydomonadales</taxon>
        <taxon>Chlamydomonadales incertae sedis</taxon>
        <taxon>Ettlia</taxon>
    </lineage>
</organism>
<dbReference type="SUPFAM" id="SSF56112">
    <property type="entry name" value="Protein kinase-like (PK-like)"/>
    <property type="match status" value="1"/>
</dbReference>
<comment type="catalytic activity">
    <reaction evidence="10">
        <text>L-threonyl-[protein] + ATP = O-phospho-L-threonyl-[protein] + ADP + H(+)</text>
        <dbReference type="Rhea" id="RHEA:46608"/>
        <dbReference type="Rhea" id="RHEA-COMP:11060"/>
        <dbReference type="Rhea" id="RHEA-COMP:11605"/>
        <dbReference type="ChEBI" id="CHEBI:15378"/>
        <dbReference type="ChEBI" id="CHEBI:30013"/>
        <dbReference type="ChEBI" id="CHEBI:30616"/>
        <dbReference type="ChEBI" id="CHEBI:61977"/>
        <dbReference type="ChEBI" id="CHEBI:456216"/>
        <dbReference type="EC" id="2.7.11.1"/>
    </reaction>
</comment>
<dbReference type="EC" id="2.7.11.1" evidence="1"/>
<dbReference type="AlphaFoldDB" id="A0A411H927"/>
<feature type="region of interest" description="Disordered" evidence="13">
    <location>
        <begin position="1"/>
        <end position="52"/>
    </location>
</feature>
<comment type="catalytic activity">
    <reaction evidence="11">
        <text>L-seryl-[protein] + ATP = O-phospho-L-seryl-[protein] + ADP + H(+)</text>
        <dbReference type="Rhea" id="RHEA:17989"/>
        <dbReference type="Rhea" id="RHEA-COMP:9863"/>
        <dbReference type="Rhea" id="RHEA-COMP:11604"/>
        <dbReference type="ChEBI" id="CHEBI:15378"/>
        <dbReference type="ChEBI" id="CHEBI:29999"/>
        <dbReference type="ChEBI" id="CHEBI:30616"/>
        <dbReference type="ChEBI" id="CHEBI:83421"/>
        <dbReference type="ChEBI" id="CHEBI:456216"/>
        <dbReference type="EC" id="2.7.11.1"/>
    </reaction>
</comment>
<dbReference type="CDD" id="cd05117">
    <property type="entry name" value="STKc_CAMK"/>
    <property type="match status" value="1"/>
</dbReference>
<keyword evidence="7" id="KW-0106">Calcium</keyword>
<dbReference type="InterPro" id="IPR017441">
    <property type="entry name" value="Protein_kinase_ATP_BS"/>
</dbReference>
<dbReference type="Gene3D" id="1.10.510.10">
    <property type="entry name" value="Transferase(Phosphotransferase) domain 1"/>
    <property type="match status" value="1"/>
</dbReference>
<evidence type="ECO:0000259" key="15">
    <source>
        <dbReference type="PROSITE" id="PS50222"/>
    </source>
</evidence>
<dbReference type="PANTHER" id="PTHR24349">
    <property type="entry name" value="SERINE/THREONINE-PROTEIN KINASE"/>
    <property type="match status" value="1"/>
</dbReference>
<evidence type="ECO:0000256" key="11">
    <source>
        <dbReference type="ARBA" id="ARBA00048679"/>
    </source>
</evidence>